<dbReference type="GO" id="GO:0016747">
    <property type="term" value="F:acyltransferase activity, transferring groups other than amino-acyl groups"/>
    <property type="evidence" value="ECO:0007669"/>
    <property type="project" value="InterPro"/>
</dbReference>
<dbReference type="InterPro" id="IPR000182">
    <property type="entry name" value="GNAT_dom"/>
</dbReference>
<accession>A0A1K1S123</accession>
<dbReference type="SUPFAM" id="SSF55729">
    <property type="entry name" value="Acyl-CoA N-acyltransferases (Nat)"/>
    <property type="match status" value="1"/>
</dbReference>
<organism evidence="2 4">
    <name type="scientific">Chitinophaga sancti</name>
    <dbReference type="NCBI Taxonomy" id="1004"/>
    <lineage>
        <taxon>Bacteria</taxon>
        <taxon>Pseudomonadati</taxon>
        <taxon>Bacteroidota</taxon>
        <taxon>Chitinophagia</taxon>
        <taxon>Chitinophagales</taxon>
        <taxon>Chitinophagaceae</taxon>
        <taxon>Chitinophaga</taxon>
    </lineage>
</organism>
<dbReference type="PANTHER" id="PTHR43792:SF1">
    <property type="entry name" value="N-ACETYLTRANSFERASE DOMAIN-CONTAINING PROTEIN"/>
    <property type="match status" value="1"/>
</dbReference>
<evidence type="ECO:0000313" key="2">
    <source>
        <dbReference type="EMBL" id="SFW77783.1"/>
    </source>
</evidence>
<dbReference type="EMBL" id="CP140154">
    <property type="protein sequence ID" value="WQG88089.1"/>
    <property type="molecule type" value="Genomic_DNA"/>
</dbReference>
<evidence type="ECO:0000313" key="4">
    <source>
        <dbReference type="Proteomes" id="UP000183788"/>
    </source>
</evidence>
<dbReference type="STRING" id="1004.SAMN05661012_04518"/>
<dbReference type="Proteomes" id="UP001326715">
    <property type="component" value="Chromosome"/>
</dbReference>
<proteinExistence type="predicted"/>
<dbReference type="PANTHER" id="PTHR43792">
    <property type="entry name" value="GNAT FAMILY, PUTATIVE (AFU_ORTHOLOGUE AFUA_3G00765)-RELATED-RELATED"/>
    <property type="match status" value="1"/>
</dbReference>
<dbReference type="AlphaFoldDB" id="A0A1K1S123"/>
<keyword evidence="2" id="KW-0808">Transferase</keyword>
<dbReference type="Pfam" id="PF13302">
    <property type="entry name" value="Acetyltransf_3"/>
    <property type="match status" value="1"/>
</dbReference>
<dbReference type="PROSITE" id="PS51186">
    <property type="entry name" value="GNAT"/>
    <property type="match status" value="1"/>
</dbReference>
<name>A0A1K1S123_9BACT</name>
<dbReference type="OrthoDB" id="9788916at2"/>
<evidence type="ECO:0000313" key="5">
    <source>
        <dbReference type="Proteomes" id="UP001326715"/>
    </source>
</evidence>
<evidence type="ECO:0000313" key="3">
    <source>
        <dbReference type="EMBL" id="WQG88089.1"/>
    </source>
</evidence>
<keyword evidence="5" id="KW-1185">Reference proteome</keyword>
<reference evidence="2 4" key="1">
    <citation type="submission" date="2016-11" db="EMBL/GenBank/DDBJ databases">
        <authorList>
            <person name="Jaros S."/>
            <person name="Januszkiewicz K."/>
            <person name="Wedrychowicz H."/>
        </authorList>
    </citation>
    <scope>NUCLEOTIDE SEQUENCE [LARGE SCALE GENOMIC DNA]</scope>
    <source>
        <strain evidence="2 4">DSM 784</strain>
    </source>
</reference>
<dbReference type="InterPro" id="IPR051531">
    <property type="entry name" value="N-acetyltransferase"/>
</dbReference>
<dbReference type="InterPro" id="IPR016181">
    <property type="entry name" value="Acyl_CoA_acyltransferase"/>
</dbReference>
<evidence type="ECO:0000259" key="1">
    <source>
        <dbReference type="PROSITE" id="PS51186"/>
    </source>
</evidence>
<protein>
    <submittedName>
        <fullName evidence="3">GNAT family N-acetyltransferase</fullName>
    </submittedName>
    <submittedName>
        <fullName evidence="2">Protein N-acetyltransferase, RimJ/RimL family</fullName>
    </submittedName>
</protein>
<sequence length="180" mass="21013">MSDYILTTERLGLRRWLDSDIQPFAEMNKDVDVMRFFPKSLTDRETSEMVQRIKLHFDENGFGLFAVENKLTKKIIGFTGFAVPTFDAFFTPCVEIGWRYKKEAWGQGFATEAANACLKYGFDILEFDKVVSFTSIINVKSENVMRRIGMNYVGEFDHPKVEQNSRLRRHILYQINTKQL</sequence>
<gene>
    <name evidence="2" type="ORF">SAMN05661012_04518</name>
    <name evidence="3" type="ORF">SR876_24490</name>
</gene>
<dbReference type="RefSeq" id="WP_072363497.1">
    <property type="nucleotide sequence ID" value="NZ_CP139972.1"/>
</dbReference>
<reference evidence="3 5" key="2">
    <citation type="submission" date="2023-11" db="EMBL/GenBank/DDBJ databases">
        <title>MicrobeMod: A computational toolkit for identifying prokaryotic methylation and restriction-modification with nanopore sequencing.</title>
        <authorList>
            <person name="Crits-Christoph A."/>
            <person name="Kang S.C."/>
            <person name="Lee H."/>
            <person name="Ostrov N."/>
        </authorList>
    </citation>
    <scope>NUCLEOTIDE SEQUENCE [LARGE SCALE GENOMIC DNA]</scope>
    <source>
        <strain evidence="3 5">ATCC 23090</strain>
    </source>
</reference>
<feature type="domain" description="N-acetyltransferase" evidence="1">
    <location>
        <begin position="11"/>
        <end position="178"/>
    </location>
</feature>
<dbReference type="Gene3D" id="3.40.630.30">
    <property type="match status" value="1"/>
</dbReference>
<dbReference type="Proteomes" id="UP000183788">
    <property type="component" value="Unassembled WGS sequence"/>
</dbReference>
<dbReference type="EMBL" id="FPIZ01000016">
    <property type="protein sequence ID" value="SFW77783.1"/>
    <property type="molecule type" value="Genomic_DNA"/>
</dbReference>